<feature type="region of interest" description="Disordered" evidence="2">
    <location>
        <begin position="166"/>
        <end position="277"/>
    </location>
</feature>
<feature type="compositionally biased region" description="Polar residues" evidence="2">
    <location>
        <begin position="827"/>
        <end position="841"/>
    </location>
</feature>
<evidence type="ECO:0000256" key="2">
    <source>
        <dbReference type="SAM" id="MobiDB-lite"/>
    </source>
</evidence>
<name>A0AAD5WR09_9PEZI</name>
<reference evidence="5" key="1">
    <citation type="submission" date="2022-07" db="EMBL/GenBank/DDBJ databases">
        <title>Draft genome sequence of Zalerion maritima ATCC 34329, a (micro)plastics degrading marine fungus.</title>
        <authorList>
            <person name="Paco A."/>
            <person name="Goncalves M.F.M."/>
            <person name="Rocha-Santos T.A.P."/>
            <person name="Alves A."/>
        </authorList>
    </citation>
    <scope>NUCLEOTIDE SEQUENCE</scope>
    <source>
        <strain evidence="5">ATCC 34329</strain>
    </source>
</reference>
<dbReference type="InterPro" id="IPR045967">
    <property type="entry name" value="HAM1-like_N"/>
</dbReference>
<organism evidence="5 6">
    <name type="scientific">Zalerion maritima</name>
    <dbReference type="NCBI Taxonomy" id="339359"/>
    <lineage>
        <taxon>Eukaryota</taxon>
        <taxon>Fungi</taxon>
        <taxon>Dikarya</taxon>
        <taxon>Ascomycota</taxon>
        <taxon>Pezizomycotina</taxon>
        <taxon>Sordariomycetes</taxon>
        <taxon>Lulworthiomycetidae</taxon>
        <taxon>Lulworthiales</taxon>
        <taxon>Lulworthiaceae</taxon>
        <taxon>Zalerion</taxon>
    </lineage>
</organism>
<feature type="compositionally biased region" description="Basic and acidic residues" evidence="2">
    <location>
        <begin position="264"/>
        <end position="277"/>
    </location>
</feature>
<protein>
    <submittedName>
        <fullName evidence="5">Uncharacterized protein</fullName>
    </submittedName>
</protein>
<dbReference type="PANTHER" id="PTHR31138:SF1">
    <property type="entry name" value="PDZ DOMAIN-CONTAINING PROTEIN"/>
    <property type="match status" value="1"/>
</dbReference>
<evidence type="ECO:0000313" key="5">
    <source>
        <dbReference type="EMBL" id="KAJ2901016.1"/>
    </source>
</evidence>
<dbReference type="AlphaFoldDB" id="A0AAD5WR09"/>
<evidence type="ECO:0000259" key="4">
    <source>
        <dbReference type="Pfam" id="PF19343"/>
    </source>
</evidence>
<dbReference type="Pfam" id="PF14613">
    <property type="entry name" value="HAM1_C"/>
    <property type="match status" value="1"/>
</dbReference>
<evidence type="ECO:0000313" key="6">
    <source>
        <dbReference type="Proteomes" id="UP001201980"/>
    </source>
</evidence>
<feature type="compositionally biased region" description="Basic and acidic residues" evidence="2">
    <location>
        <begin position="173"/>
        <end position="200"/>
    </location>
</feature>
<dbReference type="Pfam" id="PF19343">
    <property type="entry name" value="HAM1_N"/>
    <property type="match status" value="1"/>
</dbReference>
<feature type="domain" description="HAM1-like N-terminal" evidence="4">
    <location>
        <begin position="3"/>
        <end position="617"/>
    </location>
</feature>
<proteinExistence type="predicted"/>
<dbReference type="EMBL" id="JAKWBI020000162">
    <property type="protein sequence ID" value="KAJ2901016.1"/>
    <property type="molecule type" value="Genomic_DNA"/>
</dbReference>
<feature type="coiled-coil region" evidence="1">
    <location>
        <begin position="719"/>
        <end position="746"/>
    </location>
</feature>
<comment type="caution">
    <text evidence="5">The sequence shown here is derived from an EMBL/GenBank/DDBJ whole genome shotgun (WGS) entry which is preliminary data.</text>
</comment>
<sequence length="847" mass="94025">MSSQNQVNKPTNSKIKEADVNRKLQLYGIVSAFKSGKVPSNDQIDVALSSFLASKPIANPSKKLSEEGQAIAADFRNVVEQAKLLLLSKNEGNLLQDFIYQTSQFDPKTISKPGAPVNKEAARAHGQDALQGFKTLGTLLVTNGQFRKLLKDATVLLRDVAGDAATKTATRVKPSDEQLSRMDEAAADNTWHEAPDFSKEKMRKQMQGVYKGSPKKDLKNVADSGNAAAQTSDRNDVTAEETGQASANAAKASAQEKLSDNVPDETKEKAKARKEEARRRAREYFNQKMPTERRDQVVFRLKKMVMECQAHPDYMQAVETLLNLAEQYGGHASTMSKGGSNSAKQTRTHFQQAEVDLKTLIERSANGTSLGGLFGAIDTIYKDADKDPELKDWFRSVDKYIRRCLQEQGYIMADVSNKDGNRIYDQGRYLLREKYRTHTNRVVDEARFLGEQFEQDPMNKTFGNAMQKLFNDLGKDSDGKPAFKPHLVKDISEVIIPAVLENIAYIPVPRIEYTDPQIDAIIENLVLESDNFAPNILEVASDHSFRWGRKQRKGFNQSHNAVEVSVKGVQMDLRDVSYHIKKKQGFPSVTDTGVADILLPGDGLSFKMKMSTAEAKDRQHFFKVDKVDVDVKGLKINVKQSKHKLLFKIAKPIMLKAIRPAIQKAAEKAIKDEFNRVDALLFDVKQEAEKGADMERADGEGKKPSKYARYVDALKKKMVEGKQKAAAEAEAKAEDKKMNMAMTKDDSIFPSIHLPGGISSKATEYKELARKGDKWESPVFSIGKAEKTQNIPAPPEIKRKEAPHHMPSNSGNTPPGNGTADYPAGNPYTNGQSAKHGNNGQPLGVSY</sequence>
<feature type="region of interest" description="Disordered" evidence="2">
    <location>
        <begin position="779"/>
        <end position="847"/>
    </location>
</feature>
<feature type="compositionally biased region" description="Polar residues" evidence="2">
    <location>
        <begin position="807"/>
        <end position="816"/>
    </location>
</feature>
<dbReference type="PANTHER" id="PTHR31138">
    <property type="entry name" value="CHROMOSOME 19, WHOLE GENOME SHOTGUN SEQUENCE"/>
    <property type="match status" value="1"/>
</dbReference>
<dbReference type="Gene3D" id="3.15.10.10">
    <property type="entry name" value="Bactericidal permeability-increasing protein, domain 1"/>
    <property type="match status" value="1"/>
</dbReference>
<accession>A0AAD5WR09</accession>
<dbReference type="Proteomes" id="UP001201980">
    <property type="component" value="Unassembled WGS sequence"/>
</dbReference>
<keyword evidence="1" id="KW-0175">Coiled coil</keyword>
<keyword evidence="6" id="KW-1185">Reference proteome</keyword>
<evidence type="ECO:0000256" key="1">
    <source>
        <dbReference type="SAM" id="Coils"/>
    </source>
</evidence>
<feature type="domain" description="HAM1-like C-terminal" evidence="3">
    <location>
        <begin position="629"/>
        <end position="792"/>
    </location>
</feature>
<evidence type="ECO:0000259" key="3">
    <source>
        <dbReference type="Pfam" id="PF14613"/>
    </source>
</evidence>
<dbReference type="InterPro" id="IPR027842">
    <property type="entry name" value="HAM1-like_C"/>
</dbReference>
<gene>
    <name evidence="5" type="ORF">MKZ38_002142</name>
</gene>